<dbReference type="InterPro" id="IPR009057">
    <property type="entry name" value="Homeodomain-like_sf"/>
</dbReference>
<evidence type="ECO:0000313" key="6">
    <source>
        <dbReference type="EMBL" id="OHU79972.1"/>
    </source>
</evidence>
<protein>
    <recommendedName>
        <fullName evidence="4">HTH tetR-type domain-containing protein</fullName>
    </recommendedName>
</protein>
<evidence type="ECO:0000313" key="5">
    <source>
        <dbReference type="EMBL" id="OHU51324.1"/>
    </source>
</evidence>
<evidence type="ECO:0000313" key="8">
    <source>
        <dbReference type="Proteomes" id="UP000180043"/>
    </source>
</evidence>
<feature type="DNA-binding region" description="H-T-H motif" evidence="2">
    <location>
        <begin position="12"/>
        <end position="31"/>
    </location>
</feature>
<reference evidence="7 8" key="1">
    <citation type="submission" date="2016-10" db="EMBL/GenBank/DDBJ databases">
        <title>Evaluation of Human, Veterinary and Environmental Mycobacterium chelonae Isolates by Core Genome Phylogenomic Analysis, Targeted Gene Comparison, and Anti-microbial Susceptibility Patterns: A Tale of Mistaken Identities.</title>
        <authorList>
            <person name="Fogelson S.B."/>
            <person name="Camus A.C."/>
            <person name="Lorenz W."/>
            <person name="Vasireddy R."/>
            <person name="Vasireddy S."/>
            <person name="Smith T."/>
            <person name="Brown-Elliott B.A."/>
            <person name="Wallace R.J.Jr."/>
            <person name="Hasan N.A."/>
            <person name="Reischl U."/>
            <person name="Sanchez S."/>
        </authorList>
    </citation>
    <scope>NUCLEOTIDE SEQUENCE [LARGE SCALE GENOMIC DNA]</scope>
    <source>
        <strain evidence="5 8">15515</strain>
        <strain evidence="6 7">15518</strain>
    </source>
</reference>
<dbReference type="Proteomes" id="UP000180043">
    <property type="component" value="Unassembled WGS sequence"/>
</dbReference>
<dbReference type="Proteomes" id="UP000179441">
    <property type="component" value="Unassembled WGS sequence"/>
</dbReference>
<gene>
    <name evidence="5" type="ORF">BKG82_22140</name>
    <name evidence="6" type="ORF">BKG84_17840</name>
</gene>
<evidence type="ECO:0000256" key="3">
    <source>
        <dbReference type="SAM" id="MobiDB-lite"/>
    </source>
</evidence>
<organism evidence="5 8">
    <name type="scientific">Mycobacteroides chelonae</name>
    <name type="common">Mycobacterium chelonae</name>
    <dbReference type="NCBI Taxonomy" id="1774"/>
    <lineage>
        <taxon>Bacteria</taxon>
        <taxon>Bacillati</taxon>
        <taxon>Actinomycetota</taxon>
        <taxon>Actinomycetes</taxon>
        <taxon>Mycobacteriales</taxon>
        <taxon>Mycobacteriaceae</taxon>
        <taxon>Mycobacteroides</taxon>
    </lineage>
</organism>
<evidence type="ECO:0000313" key="7">
    <source>
        <dbReference type="Proteomes" id="UP000179441"/>
    </source>
</evidence>
<keyword evidence="1 2" id="KW-0238">DNA-binding</keyword>
<feature type="region of interest" description="Disordered" evidence="3">
    <location>
        <begin position="128"/>
        <end position="154"/>
    </location>
</feature>
<name>A0A1S1LJ55_MYCCH</name>
<comment type="caution">
    <text evidence="5">The sequence shown here is derived from an EMBL/GenBank/DDBJ whole genome shotgun (WGS) entry which is preliminary data.</text>
</comment>
<dbReference type="PROSITE" id="PS50977">
    <property type="entry name" value="HTH_TETR_2"/>
    <property type="match status" value="1"/>
</dbReference>
<evidence type="ECO:0000256" key="1">
    <source>
        <dbReference type="ARBA" id="ARBA00023125"/>
    </source>
</evidence>
<accession>A0A1S1LJ55</accession>
<feature type="domain" description="HTH tetR-type" evidence="4">
    <location>
        <begin position="1"/>
        <end position="49"/>
    </location>
</feature>
<dbReference type="InterPro" id="IPR001647">
    <property type="entry name" value="HTH_TetR"/>
</dbReference>
<dbReference type="AlphaFoldDB" id="A0A1S1LJ55"/>
<dbReference type="SUPFAM" id="SSF46689">
    <property type="entry name" value="Homeodomain-like"/>
    <property type="match status" value="1"/>
</dbReference>
<evidence type="ECO:0000259" key="4">
    <source>
        <dbReference type="PROSITE" id="PS50977"/>
    </source>
</evidence>
<evidence type="ECO:0000256" key="2">
    <source>
        <dbReference type="PROSITE-ProRule" id="PRU00335"/>
    </source>
</evidence>
<keyword evidence="7" id="KW-1185">Reference proteome</keyword>
<sequence length="154" mass="17164">MWTAETGLRKLSMGDVAKRARIVRATLYKHFPRRELLIDAFVQSELAKFFDQVESVVEQHDTPEDRLVYGFAHAYRLLRSHPAVKTVLVVNPELIVPYTITRVSYANVIVTCVLSAYSARCVHRERMTRSGSAGGTSSPELANSRTATSNAPGI</sequence>
<dbReference type="Pfam" id="PF00440">
    <property type="entry name" value="TetR_N"/>
    <property type="match status" value="1"/>
</dbReference>
<feature type="compositionally biased region" description="Polar residues" evidence="3">
    <location>
        <begin position="129"/>
        <end position="154"/>
    </location>
</feature>
<dbReference type="Gene3D" id="1.10.357.10">
    <property type="entry name" value="Tetracycline Repressor, domain 2"/>
    <property type="match status" value="1"/>
</dbReference>
<dbReference type="GO" id="GO:0003677">
    <property type="term" value="F:DNA binding"/>
    <property type="evidence" value="ECO:0007669"/>
    <property type="project" value="UniProtKB-UniRule"/>
</dbReference>
<dbReference type="EMBL" id="MLIS01000001">
    <property type="protein sequence ID" value="OHU79972.1"/>
    <property type="molecule type" value="Genomic_DNA"/>
</dbReference>
<dbReference type="EMBL" id="MLIQ01000023">
    <property type="protein sequence ID" value="OHU51324.1"/>
    <property type="molecule type" value="Genomic_DNA"/>
</dbReference>
<proteinExistence type="predicted"/>